<protein>
    <recommendedName>
        <fullName evidence="4">Copper resistance protein D domain-containing protein</fullName>
    </recommendedName>
</protein>
<name>A0A2A5W9F9_9GAMM</name>
<feature type="transmembrane region" description="Helical" evidence="1">
    <location>
        <begin position="20"/>
        <end position="41"/>
    </location>
</feature>
<comment type="caution">
    <text evidence="2">The sequence shown here is derived from an EMBL/GenBank/DDBJ whole genome shotgun (WGS) entry which is preliminary data.</text>
</comment>
<accession>A0A2A5W9F9</accession>
<keyword evidence="1" id="KW-0812">Transmembrane</keyword>
<dbReference type="EMBL" id="NTJZ01000012">
    <property type="protein sequence ID" value="PDH32928.1"/>
    <property type="molecule type" value="Genomic_DNA"/>
</dbReference>
<feature type="transmembrane region" description="Helical" evidence="1">
    <location>
        <begin position="122"/>
        <end position="146"/>
    </location>
</feature>
<evidence type="ECO:0000313" key="2">
    <source>
        <dbReference type="EMBL" id="PDH32928.1"/>
    </source>
</evidence>
<reference evidence="2 3" key="1">
    <citation type="submission" date="2017-08" db="EMBL/GenBank/DDBJ databases">
        <title>Fine stratification of microbial communities through a metagenomic profile of the photic zone.</title>
        <authorList>
            <person name="Haro-Moreno J.M."/>
            <person name="Lopez-Perez M."/>
            <person name="De La Torre J."/>
            <person name="Picazo A."/>
            <person name="Camacho A."/>
            <person name="Rodriguez-Valera F."/>
        </authorList>
    </citation>
    <scope>NUCLEOTIDE SEQUENCE [LARGE SCALE GENOMIC DNA]</scope>
    <source>
        <strain evidence="2">MED-G28</strain>
    </source>
</reference>
<sequence length="147" mass="16112">MFVWLENTSLALWVSTSLWAYPFLLSLHIVGLAVVVGIFSMRDLRILGLFSALPIDAFFALGKLAIIGFVLNAISGFLLFTSQASVFVTSIPFLSKLSCIAIGMILAFFIQSRLEKIIKLHAKVLAIISLACWVTAIVAGRLIAYIF</sequence>
<dbReference type="Proteomes" id="UP000219329">
    <property type="component" value="Unassembled WGS sequence"/>
</dbReference>
<evidence type="ECO:0000256" key="1">
    <source>
        <dbReference type="SAM" id="Phobius"/>
    </source>
</evidence>
<keyword evidence="1" id="KW-0472">Membrane</keyword>
<proteinExistence type="predicted"/>
<keyword evidence="1" id="KW-1133">Transmembrane helix</keyword>
<evidence type="ECO:0008006" key="4">
    <source>
        <dbReference type="Google" id="ProtNLM"/>
    </source>
</evidence>
<gene>
    <name evidence="2" type="ORF">CNF02_10645</name>
</gene>
<feature type="transmembrane region" description="Helical" evidence="1">
    <location>
        <begin position="53"/>
        <end position="80"/>
    </location>
</feature>
<feature type="transmembrane region" description="Helical" evidence="1">
    <location>
        <begin position="86"/>
        <end position="110"/>
    </location>
</feature>
<evidence type="ECO:0000313" key="3">
    <source>
        <dbReference type="Proteomes" id="UP000219329"/>
    </source>
</evidence>
<organism evidence="2 3">
    <name type="scientific">OM182 bacterium MED-G28</name>
    <dbReference type="NCBI Taxonomy" id="1986256"/>
    <lineage>
        <taxon>Bacteria</taxon>
        <taxon>Pseudomonadati</taxon>
        <taxon>Pseudomonadota</taxon>
        <taxon>Gammaproteobacteria</taxon>
        <taxon>OMG group</taxon>
        <taxon>OM182 clade</taxon>
    </lineage>
</organism>
<dbReference type="AlphaFoldDB" id="A0A2A5W9F9"/>